<accession>A0AAE1XRP2</accession>
<proteinExistence type="predicted"/>
<reference evidence="1" key="2">
    <citation type="journal article" date="2024" name="Plant">
        <title>Genomic evolution and insights into agronomic trait innovations of Sesamum species.</title>
        <authorList>
            <person name="Miao H."/>
            <person name="Wang L."/>
            <person name="Qu L."/>
            <person name="Liu H."/>
            <person name="Sun Y."/>
            <person name="Le M."/>
            <person name="Wang Q."/>
            <person name="Wei S."/>
            <person name="Zheng Y."/>
            <person name="Lin W."/>
            <person name="Duan Y."/>
            <person name="Cao H."/>
            <person name="Xiong S."/>
            <person name="Wang X."/>
            <person name="Wei L."/>
            <person name="Li C."/>
            <person name="Ma Q."/>
            <person name="Ju M."/>
            <person name="Zhao R."/>
            <person name="Li G."/>
            <person name="Mu C."/>
            <person name="Tian Q."/>
            <person name="Mei H."/>
            <person name="Zhang T."/>
            <person name="Gao T."/>
            <person name="Zhang H."/>
        </authorList>
    </citation>
    <scope>NUCLEOTIDE SEQUENCE</scope>
    <source>
        <strain evidence="1">3651</strain>
    </source>
</reference>
<sequence>MVPTNGVLPYLGGQCKGVARGSRIFDWFSRGSSSRKLAALSGMVETVSNSIGIAWELGPWAHEKGNDLRLGFNSSNMGSDFLGDNSNVGLIAMAKRLNSNSNIACVVYVGQLDKAHIMASDL</sequence>
<dbReference type="Proteomes" id="UP001293254">
    <property type="component" value="Unassembled WGS sequence"/>
</dbReference>
<protein>
    <submittedName>
        <fullName evidence="1">Uncharacterized protein</fullName>
    </submittedName>
</protein>
<dbReference type="EMBL" id="JACGWO010000010">
    <property type="protein sequence ID" value="KAK4416782.1"/>
    <property type="molecule type" value="Genomic_DNA"/>
</dbReference>
<keyword evidence="2" id="KW-1185">Reference proteome</keyword>
<name>A0AAE1XRP2_9LAMI</name>
<reference evidence="1" key="1">
    <citation type="submission" date="2020-06" db="EMBL/GenBank/DDBJ databases">
        <authorList>
            <person name="Li T."/>
            <person name="Hu X."/>
            <person name="Zhang T."/>
            <person name="Song X."/>
            <person name="Zhang H."/>
            <person name="Dai N."/>
            <person name="Sheng W."/>
            <person name="Hou X."/>
            <person name="Wei L."/>
        </authorList>
    </citation>
    <scope>NUCLEOTIDE SEQUENCE</scope>
    <source>
        <strain evidence="1">3651</strain>
        <tissue evidence="1">Leaf</tissue>
    </source>
</reference>
<evidence type="ECO:0000313" key="2">
    <source>
        <dbReference type="Proteomes" id="UP001293254"/>
    </source>
</evidence>
<gene>
    <name evidence="1" type="ORF">Salat_2503700</name>
</gene>
<dbReference type="AlphaFoldDB" id="A0AAE1XRP2"/>
<comment type="caution">
    <text evidence="1">The sequence shown here is derived from an EMBL/GenBank/DDBJ whole genome shotgun (WGS) entry which is preliminary data.</text>
</comment>
<organism evidence="1 2">
    <name type="scientific">Sesamum alatum</name>
    <dbReference type="NCBI Taxonomy" id="300844"/>
    <lineage>
        <taxon>Eukaryota</taxon>
        <taxon>Viridiplantae</taxon>
        <taxon>Streptophyta</taxon>
        <taxon>Embryophyta</taxon>
        <taxon>Tracheophyta</taxon>
        <taxon>Spermatophyta</taxon>
        <taxon>Magnoliopsida</taxon>
        <taxon>eudicotyledons</taxon>
        <taxon>Gunneridae</taxon>
        <taxon>Pentapetalae</taxon>
        <taxon>asterids</taxon>
        <taxon>lamiids</taxon>
        <taxon>Lamiales</taxon>
        <taxon>Pedaliaceae</taxon>
        <taxon>Sesamum</taxon>
    </lineage>
</organism>
<evidence type="ECO:0000313" key="1">
    <source>
        <dbReference type="EMBL" id="KAK4416782.1"/>
    </source>
</evidence>